<evidence type="ECO:0000259" key="1">
    <source>
        <dbReference type="Pfam" id="PF00462"/>
    </source>
</evidence>
<dbReference type="PROSITE" id="PS00195">
    <property type="entry name" value="GLUTAREDOXIN_1"/>
    <property type="match status" value="1"/>
</dbReference>
<dbReference type="InterPro" id="IPR051548">
    <property type="entry name" value="Grx-like_ET"/>
</dbReference>
<sequence>MLKEKIKVYSTPTCPYCKMAKNFLLENNITFEDIDVSTNQAMAQEMIQKSGQMGVPVFDIDGKIIIGFNKPEIKLMLGLK</sequence>
<dbReference type="InterPro" id="IPR036249">
    <property type="entry name" value="Thioredoxin-like_sf"/>
</dbReference>
<protein>
    <submittedName>
        <fullName evidence="2">NrdH-redoxin</fullName>
    </submittedName>
</protein>
<dbReference type="Gene3D" id="3.40.30.10">
    <property type="entry name" value="Glutaredoxin"/>
    <property type="match status" value="1"/>
</dbReference>
<dbReference type="GO" id="GO:0009055">
    <property type="term" value="F:electron transfer activity"/>
    <property type="evidence" value="ECO:0007669"/>
    <property type="project" value="TreeGrafter"/>
</dbReference>
<dbReference type="PANTHER" id="PTHR34386:SF1">
    <property type="entry name" value="GLUTAREDOXIN-LIKE PROTEIN NRDH"/>
    <property type="match status" value="1"/>
</dbReference>
<reference evidence="2 3" key="1">
    <citation type="journal article" date="2016" name="Nat. Commun.">
        <title>Thousands of microbial genomes shed light on interconnected biogeochemical processes in an aquifer system.</title>
        <authorList>
            <person name="Anantharaman K."/>
            <person name="Brown C.T."/>
            <person name="Hug L.A."/>
            <person name="Sharon I."/>
            <person name="Castelle C.J."/>
            <person name="Probst A.J."/>
            <person name="Thomas B.C."/>
            <person name="Singh A."/>
            <person name="Wilkins M.J."/>
            <person name="Karaoz U."/>
            <person name="Brodie E.L."/>
            <person name="Williams K.H."/>
            <person name="Hubbard S.S."/>
            <person name="Banfield J.F."/>
        </authorList>
    </citation>
    <scope>NUCLEOTIDE SEQUENCE [LARGE SCALE GENOMIC DNA]</scope>
</reference>
<dbReference type="PANTHER" id="PTHR34386">
    <property type="entry name" value="GLUTAREDOXIN"/>
    <property type="match status" value="1"/>
</dbReference>
<organism evidence="2 3">
    <name type="scientific">candidate division WOR-1 bacterium RIFOXYB2_FULL_36_35</name>
    <dbReference type="NCBI Taxonomy" id="1802578"/>
    <lineage>
        <taxon>Bacteria</taxon>
        <taxon>Bacillati</taxon>
        <taxon>Saganbacteria</taxon>
    </lineage>
</organism>
<dbReference type="EMBL" id="MEUA01000037">
    <property type="protein sequence ID" value="OGC14434.1"/>
    <property type="molecule type" value="Genomic_DNA"/>
</dbReference>
<feature type="domain" description="Glutaredoxin" evidence="1">
    <location>
        <begin position="6"/>
        <end position="65"/>
    </location>
</feature>
<accession>A0A1F4S1X3</accession>
<dbReference type="PROSITE" id="PS51354">
    <property type="entry name" value="GLUTAREDOXIN_2"/>
    <property type="match status" value="1"/>
</dbReference>
<dbReference type="AlphaFoldDB" id="A0A1F4S1X3"/>
<dbReference type="GO" id="GO:0045454">
    <property type="term" value="P:cell redox homeostasis"/>
    <property type="evidence" value="ECO:0007669"/>
    <property type="project" value="TreeGrafter"/>
</dbReference>
<evidence type="ECO:0000313" key="2">
    <source>
        <dbReference type="EMBL" id="OGC14434.1"/>
    </source>
</evidence>
<dbReference type="Pfam" id="PF00462">
    <property type="entry name" value="Glutaredoxin"/>
    <property type="match status" value="1"/>
</dbReference>
<name>A0A1F4S1X3_UNCSA</name>
<dbReference type="Proteomes" id="UP000177905">
    <property type="component" value="Unassembled WGS sequence"/>
</dbReference>
<dbReference type="InterPro" id="IPR011767">
    <property type="entry name" value="GLR_AS"/>
</dbReference>
<dbReference type="CDD" id="cd02976">
    <property type="entry name" value="NrdH"/>
    <property type="match status" value="1"/>
</dbReference>
<evidence type="ECO:0000313" key="3">
    <source>
        <dbReference type="Proteomes" id="UP000177905"/>
    </source>
</evidence>
<proteinExistence type="predicted"/>
<dbReference type="InterPro" id="IPR011911">
    <property type="entry name" value="GlrX_YruB"/>
</dbReference>
<dbReference type="SUPFAM" id="SSF52833">
    <property type="entry name" value="Thioredoxin-like"/>
    <property type="match status" value="1"/>
</dbReference>
<gene>
    <name evidence="2" type="ORF">A2290_08415</name>
</gene>
<dbReference type="InterPro" id="IPR002109">
    <property type="entry name" value="Glutaredoxin"/>
</dbReference>
<comment type="caution">
    <text evidence="2">The sequence shown here is derived from an EMBL/GenBank/DDBJ whole genome shotgun (WGS) entry which is preliminary data.</text>
</comment>
<dbReference type="NCBIfam" id="TIGR02196">
    <property type="entry name" value="GlrX_YruB"/>
    <property type="match status" value="1"/>
</dbReference>